<feature type="transmembrane region" description="Helical" evidence="1">
    <location>
        <begin position="113"/>
        <end position="134"/>
    </location>
</feature>
<keyword evidence="1" id="KW-0472">Membrane</keyword>
<dbReference type="EMBL" id="VJZA01000008">
    <property type="protein sequence ID" value="TVT24052.1"/>
    <property type="molecule type" value="Genomic_DNA"/>
</dbReference>
<accession>A0A558AIG1</accession>
<dbReference type="Proteomes" id="UP000318578">
    <property type="component" value="Unassembled WGS sequence"/>
</dbReference>
<evidence type="ECO:0000313" key="2">
    <source>
        <dbReference type="EMBL" id="TVT24052.1"/>
    </source>
</evidence>
<evidence type="ECO:0000313" key="3">
    <source>
        <dbReference type="Proteomes" id="UP000318578"/>
    </source>
</evidence>
<reference evidence="2 3" key="1">
    <citation type="submission" date="2019-07" db="EMBL/GenBank/DDBJ databases">
        <title>New species of Amycolatopsis and Streptomyces.</title>
        <authorList>
            <person name="Duangmal K."/>
            <person name="Teo W.F.A."/>
            <person name="Lipun K."/>
        </authorList>
    </citation>
    <scope>NUCLEOTIDE SEQUENCE [LARGE SCALE GENOMIC DNA]</scope>
    <source>
        <strain evidence="2 3">JCM 30562</strain>
    </source>
</reference>
<dbReference type="AlphaFoldDB" id="A0A558AIG1"/>
<dbReference type="RefSeq" id="WP_144635738.1">
    <property type="nucleotide sequence ID" value="NZ_BNAX01000018.1"/>
</dbReference>
<keyword evidence="1" id="KW-0812">Transmembrane</keyword>
<feature type="transmembrane region" description="Helical" evidence="1">
    <location>
        <begin position="55"/>
        <end position="74"/>
    </location>
</feature>
<name>A0A558AIG1_9PSEU</name>
<proteinExistence type="predicted"/>
<gene>
    <name evidence="2" type="ORF">FNH06_07525</name>
</gene>
<keyword evidence="3" id="KW-1185">Reference proteome</keyword>
<dbReference type="OrthoDB" id="9836325at2"/>
<feature type="transmembrane region" description="Helical" evidence="1">
    <location>
        <begin position="31"/>
        <end position="49"/>
    </location>
</feature>
<keyword evidence="1" id="KW-1133">Transmembrane helix</keyword>
<evidence type="ECO:0000256" key="1">
    <source>
        <dbReference type="SAM" id="Phobius"/>
    </source>
</evidence>
<protein>
    <submittedName>
        <fullName evidence="2">Uncharacterized protein</fullName>
    </submittedName>
</protein>
<organism evidence="2 3">
    <name type="scientific">Amycolatopsis acidiphila</name>
    <dbReference type="NCBI Taxonomy" id="715473"/>
    <lineage>
        <taxon>Bacteria</taxon>
        <taxon>Bacillati</taxon>
        <taxon>Actinomycetota</taxon>
        <taxon>Actinomycetes</taxon>
        <taxon>Pseudonocardiales</taxon>
        <taxon>Pseudonocardiaceae</taxon>
        <taxon>Amycolatopsis</taxon>
    </lineage>
</organism>
<feature type="transmembrane region" description="Helical" evidence="1">
    <location>
        <begin position="86"/>
        <end position="107"/>
    </location>
</feature>
<sequence length="144" mass="14586">MVSRSRVGQVARSGTRVTMSRGIDAKACGRGIWRGFAVLVIGALLQPIAAAVAPLAGASFLLVTAVVAFSFAGFRTGAAHRPICQGALTAAGSYFLVLPLVFVASAPVEPQQVLATAAVAVVVGGLAGFTGHVVRARGKRGEKS</sequence>
<comment type="caution">
    <text evidence="2">The sequence shown here is derived from an EMBL/GenBank/DDBJ whole genome shotgun (WGS) entry which is preliminary data.</text>
</comment>